<sequence>MESFVVMLIEFNSDTDYVEFLEFLEDGDTTCTGNRDELQVTVGKEDLLGAMEMDSEIGLEGELTMLYGGKIEDWHED</sequence>
<protein>
    <submittedName>
        <fullName evidence="1">Uncharacterized protein</fullName>
    </submittedName>
</protein>
<proteinExistence type="predicted"/>
<organism evidence="1">
    <name type="scientific">marine sediment metagenome</name>
    <dbReference type="NCBI Taxonomy" id="412755"/>
    <lineage>
        <taxon>unclassified sequences</taxon>
        <taxon>metagenomes</taxon>
        <taxon>ecological metagenomes</taxon>
    </lineage>
</organism>
<gene>
    <name evidence="1" type="ORF">LCGC14_0472170</name>
</gene>
<dbReference type="AlphaFoldDB" id="A0A0F9SC06"/>
<evidence type="ECO:0000313" key="1">
    <source>
        <dbReference type="EMBL" id="KKN66395.1"/>
    </source>
</evidence>
<comment type="caution">
    <text evidence="1">The sequence shown here is derived from an EMBL/GenBank/DDBJ whole genome shotgun (WGS) entry which is preliminary data.</text>
</comment>
<accession>A0A0F9SC06</accession>
<reference evidence="1" key="1">
    <citation type="journal article" date="2015" name="Nature">
        <title>Complex archaea that bridge the gap between prokaryotes and eukaryotes.</title>
        <authorList>
            <person name="Spang A."/>
            <person name="Saw J.H."/>
            <person name="Jorgensen S.L."/>
            <person name="Zaremba-Niedzwiedzka K."/>
            <person name="Martijn J."/>
            <person name="Lind A.E."/>
            <person name="van Eijk R."/>
            <person name="Schleper C."/>
            <person name="Guy L."/>
            <person name="Ettema T.J."/>
        </authorList>
    </citation>
    <scope>NUCLEOTIDE SEQUENCE</scope>
</reference>
<name>A0A0F9SC06_9ZZZZ</name>
<dbReference type="EMBL" id="LAZR01000502">
    <property type="protein sequence ID" value="KKN66395.1"/>
    <property type="molecule type" value="Genomic_DNA"/>
</dbReference>